<feature type="transmembrane region" description="Helical" evidence="9">
    <location>
        <begin position="322"/>
        <end position="345"/>
    </location>
</feature>
<comment type="subcellular location">
    <subcellularLocation>
        <location evidence="1 9">Cell membrane</location>
        <topology evidence="1 9">Multi-pass membrane protein</topology>
    </subcellularLocation>
</comment>
<evidence type="ECO:0000313" key="11">
    <source>
        <dbReference type="Proteomes" id="UP000677918"/>
    </source>
</evidence>
<keyword evidence="7 9" id="KW-1133">Transmembrane helix</keyword>
<dbReference type="EMBL" id="BOVK01000006">
    <property type="protein sequence ID" value="GIQ67733.1"/>
    <property type="molecule type" value="Genomic_DNA"/>
</dbReference>
<evidence type="ECO:0000256" key="2">
    <source>
        <dbReference type="ARBA" id="ARBA00004953"/>
    </source>
</evidence>
<organism evidence="10 11">
    <name type="scientific">Xylanibacillus composti</name>
    <dbReference type="NCBI Taxonomy" id="1572762"/>
    <lineage>
        <taxon>Bacteria</taxon>
        <taxon>Bacillati</taxon>
        <taxon>Bacillota</taxon>
        <taxon>Bacilli</taxon>
        <taxon>Bacillales</taxon>
        <taxon>Paenibacillaceae</taxon>
        <taxon>Xylanibacillus</taxon>
    </lineage>
</organism>
<evidence type="ECO:0000256" key="8">
    <source>
        <dbReference type="ARBA" id="ARBA00023136"/>
    </source>
</evidence>
<evidence type="ECO:0000256" key="4">
    <source>
        <dbReference type="ARBA" id="ARBA00022475"/>
    </source>
</evidence>
<keyword evidence="8 9" id="KW-0472">Membrane</keyword>
<comment type="caution">
    <text evidence="9">Lacks conserved residue(s) required for the propagation of feature annotation.</text>
</comment>
<evidence type="ECO:0000256" key="1">
    <source>
        <dbReference type="ARBA" id="ARBA00004651"/>
    </source>
</evidence>
<evidence type="ECO:0000256" key="3">
    <source>
        <dbReference type="ARBA" id="ARBA00006263"/>
    </source>
</evidence>
<dbReference type="HAMAP" id="MF_00024">
    <property type="entry name" value="CobD_CbiB"/>
    <property type="match status" value="1"/>
</dbReference>
<comment type="similarity">
    <text evidence="3 9">Belongs to the CobD/CbiB family.</text>
</comment>
<keyword evidence="11" id="KW-1185">Reference proteome</keyword>
<evidence type="ECO:0000256" key="5">
    <source>
        <dbReference type="ARBA" id="ARBA00022573"/>
    </source>
</evidence>
<protein>
    <recommendedName>
        <fullName evidence="9">Cobalamin biosynthesis protein CobD</fullName>
    </recommendedName>
</protein>
<keyword evidence="6 9" id="KW-0812">Transmembrane</keyword>
<evidence type="ECO:0000256" key="6">
    <source>
        <dbReference type="ARBA" id="ARBA00022692"/>
    </source>
</evidence>
<comment type="caution">
    <text evidence="10">The sequence shown here is derived from an EMBL/GenBank/DDBJ whole genome shotgun (WGS) entry which is preliminary data.</text>
</comment>
<dbReference type="PANTHER" id="PTHR34308">
    <property type="entry name" value="COBALAMIN BIOSYNTHESIS PROTEIN CBIB"/>
    <property type="match status" value="1"/>
</dbReference>
<dbReference type="GO" id="GO:0048472">
    <property type="term" value="F:threonine-phosphate decarboxylase activity"/>
    <property type="evidence" value="ECO:0007669"/>
    <property type="project" value="InterPro"/>
</dbReference>
<dbReference type="AlphaFoldDB" id="A0A8J4H2X7"/>
<dbReference type="PANTHER" id="PTHR34308:SF1">
    <property type="entry name" value="COBALAMIN BIOSYNTHESIS PROTEIN CBIB"/>
    <property type="match status" value="1"/>
</dbReference>
<evidence type="ECO:0000256" key="7">
    <source>
        <dbReference type="ARBA" id="ARBA00022989"/>
    </source>
</evidence>
<keyword evidence="5 9" id="KW-0169">Cobalamin biosynthesis</keyword>
<comment type="function">
    <text evidence="9">Converts cobyric acid to cobinamide by the addition of aminopropanol on the F carboxylic group.</text>
</comment>
<keyword evidence="4 9" id="KW-1003">Cell membrane</keyword>
<evidence type="ECO:0000313" key="10">
    <source>
        <dbReference type="EMBL" id="GIQ67733.1"/>
    </source>
</evidence>
<dbReference type="GO" id="GO:0015420">
    <property type="term" value="F:ABC-type vitamin B12 transporter activity"/>
    <property type="evidence" value="ECO:0007669"/>
    <property type="project" value="UniProtKB-UniRule"/>
</dbReference>
<dbReference type="Pfam" id="PF03186">
    <property type="entry name" value="CobD_Cbib"/>
    <property type="match status" value="1"/>
</dbReference>
<dbReference type="UniPathway" id="UPA00148"/>
<dbReference type="NCBIfam" id="TIGR00380">
    <property type="entry name" value="cobal_cbiB"/>
    <property type="match status" value="1"/>
</dbReference>
<accession>A0A8J4H2X7</accession>
<feature type="transmembrane region" description="Helical" evidence="9">
    <location>
        <begin position="71"/>
        <end position="93"/>
    </location>
</feature>
<proteinExistence type="inferred from homology"/>
<dbReference type="InterPro" id="IPR004485">
    <property type="entry name" value="Cobalamin_biosynth_CobD/CbiB"/>
</dbReference>
<comment type="pathway">
    <text evidence="2 9">Cofactor biosynthesis; adenosylcobalamin biosynthesis.</text>
</comment>
<gene>
    <name evidence="10" type="primary">cbiB</name>
    <name evidence="9" type="synonym">cobD</name>
    <name evidence="10" type="ORF">XYCOK13_05570</name>
</gene>
<feature type="transmembrane region" description="Helical" evidence="9">
    <location>
        <begin position="99"/>
        <end position="122"/>
    </location>
</feature>
<reference evidence="10" key="1">
    <citation type="submission" date="2021-04" db="EMBL/GenBank/DDBJ databases">
        <title>Draft genome sequence of Xylanibacillus composti strain K13.</title>
        <authorList>
            <person name="Uke A."/>
            <person name="Chhe C."/>
            <person name="Baramee S."/>
            <person name="Kosugi A."/>
        </authorList>
    </citation>
    <scope>NUCLEOTIDE SEQUENCE</scope>
    <source>
        <strain evidence="10">K13</strain>
    </source>
</reference>
<feature type="transmembrane region" description="Helical" evidence="9">
    <location>
        <begin position="17"/>
        <end position="38"/>
    </location>
</feature>
<sequence length="349" mass="38129">MYGYYIGASVFDEAGPLAGAILTVLSLLGGAAVLDLLLGDPRRMPHPVVYMGKLIGFLESRWNRGSQSRKVGMGLVMAVFVPGLVFLLAWLLVTACYRLSGWLGFTAEILLVYTTIAMRGLADAAWEVNKPLREGRLPEARRSLAMIVGRDTEQLAESDIVRGTIETVAENTSDGIVAPLFWAVIGGAPAAMAYRAVNTLDSMVGYKHDRFLHYGRASAKLDDAANWLPARITALCMWIGGGMTALLAPGRLELRWAEAWKIVRRDAPKHPSPNSGWPEAMAAALLGVQLGGRNTYHGVISNRARMGDHLHPLRSEHIRWTVWLMHGAWIVFIGFAAVLAAWAAWITTT</sequence>
<dbReference type="GO" id="GO:0005886">
    <property type="term" value="C:plasma membrane"/>
    <property type="evidence" value="ECO:0007669"/>
    <property type="project" value="UniProtKB-SubCell"/>
</dbReference>
<dbReference type="GO" id="GO:0009236">
    <property type="term" value="P:cobalamin biosynthetic process"/>
    <property type="evidence" value="ECO:0007669"/>
    <property type="project" value="UniProtKB-UniRule"/>
</dbReference>
<evidence type="ECO:0000256" key="9">
    <source>
        <dbReference type="HAMAP-Rule" id="MF_00024"/>
    </source>
</evidence>
<name>A0A8J4H2X7_9BACL</name>
<dbReference type="Proteomes" id="UP000677918">
    <property type="component" value="Unassembled WGS sequence"/>
</dbReference>